<feature type="binding site" evidence="3">
    <location>
        <position position="99"/>
    </location>
    <ligand>
        <name>substrate</name>
    </ligand>
</feature>
<dbReference type="Pfam" id="PF08450">
    <property type="entry name" value="SGL"/>
    <property type="match status" value="1"/>
</dbReference>
<dbReference type="PANTHER" id="PTHR10907:SF47">
    <property type="entry name" value="REGUCALCIN"/>
    <property type="match status" value="1"/>
</dbReference>
<feature type="active site" description="Proton donor/acceptor" evidence="2">
    <location>
        <position position="195"/>
    </location>
</feature>
<dbReference type="GO" id="GO:0005509">
    <property type="term" value="F:calcium ion binding"/>
    <property type="evidence" value="ECO:0007669"/>
    <property type="project" value="TreeGrafter"/>
</dbReference>
<keyword evidence="6" id="KW-1185">Reference proteome</keyword>
<dbReference type="RefSeq" id="WP_183967836.1">
    <property type="nucleotide sequence ID" value="NZ_BAABBZ010000019.1"/>
</dbReference>
<name>A0A7W6GV72_9RHOB</name>
<keyword evidence="3" id="KW-0479">Metal-binding</keyword>
<feature type="binding site" evidence="3">
    <location>
        <position position="144"/>
    </location>
    <ligand>
        <name>a divalent metal cation</name>
        <dbReference type="ChEBI" id="CHEBI:60240"/>
    </ligand>
</feature>
<dbReference type="Proteomes" id="UP000541426">
    <property type="component" value="Unassembled WGS sequence"/>
</dbReference>
<comment type="similarity">
    <text evidence="1">Belongs to the SMP-30/CGR1 family.</text>
</comment>
<feature type="binding site" evidence="3">
    <location>
        <position position="16"/>
    </location>
    <ligand>
        <name>a divalent metal cation</name>
        <dbReference type="ChEBI" id="CHEBI:60240"/>
    </ligand>
</feature>
<evidence type="ECO:0000313" key="5">
    <source>
        <dbReference type="EMBL" id="MBB3987019.1"/>
    </source>
</evidence>
<organism evidence="5 6">
    <name type="scientific">Sagittula marina</name>
    <dbReference type="NCBI Taxonomy" id="943940"/>
    <lineage>
        <taxon>Bacteria</taxon>
        <taxon>Pseudomonadati</taxon>
        <taxon>Pseudomonadota</taxon>
        <taxon>Alphaproteobacteria</taxon>
        <taxon>Rhodobacterales</taxon>
        <taxon>Roseobacteraceae</taxon>
        <taxon>Sagittula</taxon>
    </lineage>
</organism>
<dbReference type="InterPro" id="IPR013658">
    <property type="entry name" value="SGL"/>
</dbReference>
<reference evidence="5 6" key="1">
    <citation type="submission" date="2020-08" db="EMBL/GenBank/DDBJ databases">
        <title>Genomic Encyclopedia of Type Strains, Phase IV (KMG-IV): sequencing the most valuable type-strain genomes for metagenomic binning, comparative biology and taxonomic classification.</title>
        <authorList>
            <person name="Goeker M."/>
        </authorList>
    </citation>
    <scope>NUCLEOTIDE SEQUENCE [LARGE SCALE GENOMIC DNA]</scope>
    <source>
        <strain evidence="5 6">DSM 102235</strain>
    </source>
</reference>
<evidence type="ECO:0000313" key="6">
    <source>
        <dbReference type="Proteomes" id="UP000541426"/>
    </source>
</evidence>
<comment type="cofactor">
    <cofactor evidence="3">
        <name>Zn(2+)</name>
        <dbReference type="ChEBI" id="CHEBI:29105"/>
    </cofactor>
    <text evidence="3">Binds 1 divalent metal cation per subunit.</text>
</comment>
<gene>
    <name evidence="5" type="ORF">GGQ68_003363</name>
</gene>
<dbReference type="PRINTS" id="PR01790">
    <property type="entry name" value="SMP30FAMILY"/>
</dbReference>
<dbReference type="Gene3D" id="2.120.10.30">
    <property type="entry name" value="TolB, C-terminal domain"/>
    <property type="match status" value="1"/>
</dbReference>
<sequence length="284" mass="31028">MSAVQTLSQTRCILGEGALWHPERGSFFWFDILGHKLFEHDGSAQREWSFDRAVSAAGWIDDGKLLVASEVDLFVFDLDTGAAEHIVPLEADQPANRSNDGRADPFGGFWIGTMGYACEQGAGAIYRYYRGELRKIVSDITITNAICFAPDGRSACFGDTPKQTIWRVALDDEGWPVGDREVFVDMSAEPGVQPDGAVIDTAGRLWTAQWGMSRVACYGTDGTLDHVVPMPARQVSCPSFGGPDRRRLFVTSASEGLPEGQAGGQTYYVDLDGVQGQKEHRVVL</sequence>
<evidence type="ECO:0000256" key="1">
    <source>
        <dbReference type="ARBA" id="ARBA00008853"/>
    </source>
</evidence>
<dbReference type="EMBL" id="JACIEJ010000008">
    <property type="protein sequence ID" value="MBB3987019.1"/>
    <property type="molecule type" value="Genomic_DNA"/>
</dbReference>
<evidence type="ECO:0000256" key="2">
    <source>
        <dbReference type="PIRSR" id="PIRSR605511-1"/>
    </source>
</evidence>
<proteinExistence type="inferred from homology"/>
<evidence type="ECO:0000256" key="3">
    <source>
        <dbReference type="PIRSR" id="PIRSR605511-2"/>
    </source>
</evidence>
<dbReference type="GO" id="GO:0019853">
    <property type="term" value="P:L-ascorbic acid biosynthetic process"/>
    <property type="evidence" value="ECO:0007669"/>
    <property type="project" value="TreeGrafter"/>
</dbReference>
<evidence type="ECO:0000259" key="4">
    <source>
        <dbReference type="Pfam" id="PF08450"/>
    </source>
</evidence>
<dbReference type="AlphaFoldDB" id="A0A7W6GV72"/>
<dbReference type="InterPro" id="IPR011042">
    <property type="entry name" value="6-blade_b-propeller_TolB-like"/>
</dbReference>
<dbReference type="PANTHER" id="PTHR10907">
    <property type="entry name" value="REGUCALCIN"/>
    <property type="match status" value="1"/>
</dbReference>
<feature type="binding site" evidence="3">
    <location>
        <position position="195"/>
    </location>
    <ligand>
        <name>a divalent metal cation</name>
        <dbReference type="ChEBI" id="CHEBI:60240"/>
    </ligand>
</feature>
<feature type="domain" description="SMP-30/Gluconolactonase/LRE-like region" evidence="4">
    <location>
        <begin position="14"/>
        <end position="254"/>
    </location>
</feature>
<comment type="caution">
    <text evidence="5">The sequence shown here is derived from an EMBL/GenBank/DDBJ whole genome shotgun (WGS) entry which is preliminary data.</text>
</comment>
<dbReference type="SUPFAM" id="SSF63829">
    <property type="entry name" value="Calcium-dependent phosphotriesterase"/>
    <property type="match status" value="1"/>
</dbReference>
<protein>
    <submittedName>
        <fullName evidence="5">Sugar lactone lactonase YvrE</fullName>
    </submittedName>
</protein>
<accession>A0A7W6GV72</accession>
<dbReference type="InterPro" id="IPR005511">
    <property type="entry name" value="SMP-30"/>
</dbReference>
<feature type="binding site" evidence="3">
    <location>
        <position position="97"/>
    </location>
    <ligand>
        <name>substrate</name>
    </ligand>
</feature>
<dbReference type="GO" id="GO:0004341">
    <property type="term" value="F:gluconolactonase activity"/>
    <property type="evidence" value="ECO:0007669"/>
    <property type="project" value="TreeGrafter"/>
</dbReference>
<keyword evidence="3" id="KW-0862">Zinc</keyword>